<evidence type="ECO:0000256" key="4">
    <source>
        <dbReference type="ARBA" id="ARBA00022692"/>
    </source>
</evidence>
<dbReference type="CDD" id="cd17325">
    <property type="entry name" value="MFS_MdtG_SLC18_like"/>
    <property type="match status" value="1"/>
</dbReference>
<comment type="similarity">
    <text evidence="2">Belongs to the major facilitator superfamily. TCR/Tet family.</text>
</comment>
<keyword evidence="4 7" id="KW-0812">Transmembrane</keyword>
<feature type="transmembrane region" description="Helical" evidence="7">
    <location>
        <begin position="87"/>
        <end position="105"/>
    </location>
</feature>
<dbReference type="EMBL" id="ACHF01000067">
    <property type="protein sequence ID" value="EEI62732.1"/>
    <property type="molecule type" value="Genomic_DNA"/>
</dbReference>
<evidence type="ECO:0000256" key="5">
    <source>
        <dbReference type="ARBA" id="ARBA00022989"/>
    </source>
</evidence>
<dbReference type="Proteomes" id="UP000006237">
    <property type="component" value="Unassembled WGS sequence"/>
</dbReference>
<reference evidence="9 10" key="1">
    <citation type="submission" date="2009-01" db="EMBL/GenBank/DDBJ databases">
        <authorList>
            <person name="Qin X."/>
            <person name="Bachman B."/>
            <person name="Battles P."/>
            <person name="Bell A."/>
            <person name="Bess C."/>
            <person name="Bickham C."/>
            <person name="Chaboub L."/>
            <person name="Chen D."/>
            <person name="Coyle M."/>
            <person name="Deiros D.R."/>
            <person name="Dinh H."/>
            <person name="Forbes L."/>
            <person name="Fowler G."/>
            <person name="Francisco L."/>
            <person name="Fu Q."/>
            <person name="Gubbala S."/>
            <person name="Hale W."/>
            <person name="Han Y."/>
            <person name="Hemphill L."/>
            <person name="Highlander S.K."/>
            <person name="Hirani K."/>
            <person name="Hogues M."/>
            <person name="Jackson L."/>
            <person name="Jakkamsetti A."/>
            <person name="Javaid M."/>
            <person name="Jiang H."/>
            <person name="Korchina V."/>
            <person name="Kovar C."/>
            <person name="Lara F."/>
            <person name="Lee S."/>
            <person name="Mata R."/>
            <person name="Mathew T."/>
            <person name="Moen C."/>
            <person name="Morales K."/>
            <person name="Munidasa M."/>
            <person name="Nazareth L."/>
            <person name="Ngo R."/>
            <person name="Nguyen L."/>
            <person name="Okwuonu G."/>
            <person name="Ongeri F."/>
            <person name="Patil S."/>
            <person name="Petrosino J."/>
            <person name="Pham C."/>
            <person name="Pham P."/>
            <person name="Pu L.-L."/>
            <person name="Puazo M."/>
            <person name="Raj R."/>
            <person name="Reid J."/>
            <person name="Rouhana J."/>
            <person name="Saada N."/>
            <person name="Shang Y."/>
            <person name="Simmons D."/>
            <person name="Thornton R."/>
            <person name="Warren J."/>
            <person name="Weissenberger G."/>
            <person name="Zhang J."/>
            <person name="Zhang L."/>
            <person name="Zhou C."/>
            <person name="Zhu D."/>
            <person name="Muzny D."/>
            <person name="Worley K."/>
            <person name="Gibbs R."/>
        </authorList>
    </citation>
    <scope>NUCLEOTIDE SEQUENCE [LARGE SCALE GENOMIC DNA]</scope>
    <source>
        <strain evidence="9 10">ATCC 51866</strain>
    </source>
</reference>
<evidence type="ECO:0000259" key="8">
    <source>
        <dbReference type="PROSITE" id="PS50850"/>
    </source>
</evidence>
<name>A0ABP2DRT6_9CORY</name>
<dbReference type="PANTHER" id="PTHR43124">
    <property type="entry name" value="PURINE EFFLUX PUMP PBUE"/>
    <property type="match status" value="1"/>
</dbReference>
<proteinExistence type="inferred from homology"/>
<evidence type="ECO:0000256" key="7">
    <source>
        <dbReference type="SAM" id="Phobius"/>
    </source>
</evidence>
<feature type="transmembrane region" description="Helical" evidence="7">
    <location>
        <begin position="55"/>
        <end position="75"/>
    </location>
</feature>
<dbReference type="InterPro" id="IPR020846">
    <property type="entry name" value="MFS_dom"/>
</dbReference>
<comment type="caution">
    <text evidence="9">The sequence shown here is derived from an EMBL/GenBank/DDBJ whole genome shotgun (WGS) entry which is preliminary data.</text>
</comment>
<dbReference type="PROSITE" id="PS00216">
    <property type="entry name" value="SUGAR_TRANSPORT_1"/>
    <property type="match status" value="1"/>
</dbReference>
<protein>
    <submittedName>
        <fullName evidence="9">Transporter, major facilitator family protein</fullName>
    </submittedName>
</protein>
<keyword evidence="5 7" id="KW-1133">Transmembrane helix</keyword>
<feature type="transmembrane region" description="Helical" evidence="7">
    <location>
        <begin position="117"/>
        <end position="136"/>
    </location>
</feature>
<accession>A0ABP2DRT6</accession>
<dbReference type="PANTHER" id="PTHR43124:SF3">
    <property type="entry name" value="CHLORAMPHENICOL EFFLUX PUMP RV0191"/>
    <property type="match status" value="1"/>
</dbReference>
<sequence>MIVRDMSDTRVKKSSGDIPKEIWILVVAAFIIALGFGLIAPIIPEFARSFDVSMAAASAIISVFALSRLIFAPATGGIIDRFGSRKVYLTGLIIVGVTTGAIAFAQDYWHMLLCRALGGFGSTMFTVSAMGLIVRLAPPSKRGRASSLYATAFLLGNVLGPVIGAAASAIGMRAPFFIYGVGVLVAAGVVWKFLDPNKISAVEHANDYPPMKFKEAVKSSAYRASLASGFANGWINIGCRVAILPLFAASLFERGAAVSGIALATFALGNATAQQFAGRGADRIGRKPLIIAGLLVNLIFTGLLGWSIASWEVLLFSLLAGGGAGMLNPSQQAVLADVVGNKRSGGKVLANFQMSQDLGSIIGPVLAGTLVDISGYKAAFASCAIVGVLATVAWMWGEETLASKRISRR</sequence>
<feature type="transmembrane region" description="Helical" evidence="7">
    <location>
        <begin position="176"/>
        <end position="194"/>
    </location>
</feature>
<feature type="transmembrane region" description="Helical" evidence="7">
    <location>
        <begin position="289"/>
        <end position="309"/>
    </location>
</feature>
<dbReference type="Pfam" id="PF07690">
    <property type="entry name" value="MFS_1"/>
    <property type="match status" value="1"/>
</dbReference>
<keyword evidence="3" id="KW-1003">Cell membrane</keyword>
<evidence type="ECO:0000256" key="6">
    <source>
        <dbReference type="ARBA" id="ARBA00023136"/>
    </source>
</evidence>
<organism evidence="9 10">
    <name type="scientific">Corynebacterium glucuronolyticum ATCC 51866</name>
    <dbReference type="NCBI Taxonomy" id="548478"/>
    <lineage>
        <taxon>Bacteria</taxon>
        <taxon>Bacillati</taxon>
        <taxon>Actinomycetota</taxon>
        <taxon>Actinomycetes</taxon>
        <taxon>Mycobacteriales</taxon>
        <taxon>Corynebacteriaceae</taxon>
        <taxon>Corynebacterium</taxon>
    </lineage>
</organism>
<evidence type="ECO:0000313" key="9">
    <source>
        <dbReference type="EMBL" id="EEI62732.1"/>
    </source>
</evidence>
<dbReference type="PROSITE" id="PS50850">
    <property type="entry name" value="MFS"/>
    <property type="match status" value="1"/>
</dbReference>
<dbReference type="InterPro" id="IPR005829">
    <property type="entry name" value="Sugar_transporter_CS"/>
</dbReference>
<dbReference type="SUPFAM" id="SSF103473">
    <property type="entry name" value="MFS general substrate transporter"/>
    <property type="match status" value="1"/>
</dbReference>
<evidence type="ECO:0000256" key="2">
    <source>
        <dbReference type="ARBA" id="ARBA00007520"/>
    </source>
</evidence>
<evidence type="ECO:0000256" key="1">
    <source>
        <dbReference type="ARBA" id="ARBA00004651"/>
    </source>
</evidence>
<keyword evidence="6 7" id="KW-0472">Membrane</keyword>
<dbReference type="InterPro" id="IPR050189">
    <property type="entry name" value="MFS_Efflux_Transporters"/>
</dbReference>
<feature type="domain" description="Major facilitator superfamily (MFS) profile" evidence="8">
    <location>
        <begin position="21"/>
        <end position="402"/>
    </location>
</feature>
<feature type="transmembrane region" description="Helical" evidence="7">
    <location>
        <begin position="148"/>
        <end position="170"/>
    </location>
</feature>
<evidence type="ECO:0000313" key="10">
    <source>
        <dbReference type="Proteomes" id="UP000006237"/>
    </source>
</evidence>
<dbReference type="PRINTS" id="PR01035">
    <property type="entry name" value="TCRTETA"/>
</dbReference>
<dbReference type="InterPro" id="IPR036259">
    <property type="entry name" value="MFS_trans_sf"/>
</dbReference>
<evidence type="ECO:0000256" key="3">
    <source>
        <dbReference type="ARBA" id="ARBA00022475"/>
    </source>
</evidence>
<feature type="transmembrane region" description="Helical" evidence="7">
    <location>
        <begin position="378"/>
        <end position="397"/>
    </location>
</feature>
<dbReference type="InterPro" id="IPR001958">
    <property type="entry name" value="Tet-R_TetA/multi-R_MdtG-like"/>
</dbReference>
<feature type="transmembrane region" description="Helical" evidence="7">
    <location>
        <begin position="21"/>
        <end position="43"/>
    </location>
</feature>
<gene>
    <name evidence="9" type="ORF">HMPREF0293_1881</name>
</gene>
<dbReference type="InterPro" id="IPR005828">
    <property type="entry name" value="MFS_sugar_transport-like"/>
</dbReference>
<keyword evidence="10" id="KW-1185">Reference proteome</keyword>
<dbReference type="Gene3D" id="1.20.1720.10">
    <property type="entry name" value="Multidrug resistance protein D"/>
    <property type="match status" value="1"/>
</dbReference>
<dbReference type="InterPro" id="IPR011701">
    <property type="entry name" value="MFS"/>
</dbReference>
<comment type="subcellular location">
    <subcellularLocation>
        <location evidence="1">Cell membrane</location>
        <topology evidence="1">Multi-pass membrane protein</topology>
    </subcellularLocation>
</comment>
<dbReference type="Gene3D" id="1.20.1250.20">
    <property type="entry name" value="MFS general substrate transporter like domains"/>
    <property type="match status" value="1"/>
</dbReference>
<dbReference type="Pfam" id="PF00083">
    <property type="entry name" value="Sugar_tr"/>
    <property type="match status" value="1"/>
</dbReference>